<gene>
    <name evidence="5" type="primary">lptA</name>
    <name evidence="5" type="ORF">RJJ65_37540</name>
</gene>
<dbReference type="InterPro" id="IPR014340">
    <property type="entry name" value="LptA"/>
</dbReference>
<sequence>VPVMNALSTMMNNRMTTGLITALLIAGCSFTSVSTFALTSDRQQAITLEADRATYNEKSGITTYTGNVIIQQGTIKIQADSLVATLNKDRQIQQVTAKGRPAKFQQQISSEKGLARGEGQSMVYNAETGVIVMTGNAYLTQDGASFRGNILRYS</sequence>
<keyword evidence="1" id="KW-0813">Transport</keyword>
<dbReference type="GO" id="GO:0009279">
    <property type="term" value="C:cell outer membrane"/>
    <property type="evidence" value="ECO:0007669"/>
    <property type="project" value="TreeGrafter"/>
</dbReference>
<dbReference type="InterPro" id="IPR005653">
    <property type="entry name" value="OstA-like_N"/>
</dbReference>
<feature type="domain" description="Organic solvent tolerance-like N-terminal" evidence="4">
    <location>
        <begin position="48"/>
        <end position="153"/>
    </location>
</feature>
<dbReference type="Pfam" id="PF03968">
    <property type="entry name" value="LptD_N"/>
    <property type="match status" value="1"/>
</dbReference>
<keyword evidence="2" id="KW-0732">Signal</keyword>
<organism evidence="5 6">
    <name type="scientific">Rhizobium hidalgonense</name>
    <dbReference type="NCBI Taxonomy" id="1538159"/>
    <lineage>
        <taxon>Bacteria</taxon>
        <taxon>Pseudomonadati</taxon>
        <taxon>Pseudomonadota</taxon>
        <taxon>Alphaproteobacteria</taxon>
        <taxon>Hyphomicrobiales</taxon>
        <taxon>Rhizobiaceae</taxon>
        <taxon>Rhizobium/Agrobacterium group</taxon>
        <taxon>Rhizobium</taxon>
    </lineage>
</organism>
<dbReference type="EMBL" id="JAVLSF010000613">
    <property type="protein sequence ID" value="MDR9778245.1"/>
    <property type="molecule type" value="Genomic_DNA"/>
</dbReference>
<keyword evidence="3" id="KW-0574">Periplasm</keyword>
<evidence type="ECO:0000256" key="3">
    <source>
        <dbReference type="ARBA" id="ARBA00022764"/>
    </source>
</evidence>
<dbReference type="InterPro" id="IPR052037">
    <property type="entry name" value="LPS_export_LptA"/>
</dbReference>
<dbReference type="GO" id="GO:0015920">
    <property type="term" value="P:lipopolysaccharide transport"/>
    <property type="evidence" value="ECO:0007669"/>
    <property type="project" value="InterPro"/>
</dbReference>
<dbReference type="AlphaFoldDB" id="A0AAJ2LN39"/>
<proteinExistence type="predicted"/>
<dbReference type="GO" id="GO:0030288">
    <property type="term" value="C:outer membrane-bounded periplasmic space"/>
    <property type="evidence" value="ECO:0007669"/>
    <property type="project" value="TreeGrafter"/>
</dbReference>
<dbReference type="RefSeq" id="WP_310866350.1">
    <property type="nucleotide sequence ID" value="NZ_JAVLSF010000613.1"/>
</dbReference>
<accession>A0AAJ2LN39</accession>
<dbReference type="PANTHER" id="PTHR36504">
    <property type="entry name" value="LIPOPOLYSACCHARIDE EXPORT SYSTEM PROTEIN LPTA"/>
    <property type="match status" value="1"/>
</dbReference>
<feature type="non-terminal residue" evidence="5">
    <location>
        <position position="154"/>
    </location>
</feature>
<evidence type="ECO:0000313" key="5">
    <source>
        <dbReference type="EMBL" id="MDR9778245.1"/>
    </source>
</evidence>
<comment type="caution">
    <text evidence="5">The sequence shown here is derived from an EMBL/GenBank/DDBJ whole genome shotgun (WGS) entry which is preliminary data.</text>
</comment>
<dbReference type="GO" id="GO:0017089">
    <property type="term" value="F:glycolipid transfer activity"/>
    <property type="evidence" value="ECO:0007669"/>
    <property type="project" value="TreeGrafter"/>
</dbReference>
<dbReference type="NCBIfam" id="TIGR03002">
    <property type="entry name" value="outer_YhbN_LptA"/>
    <property type="match status" value="1"/>
</dbReference>
<evidence type="ECO:0000259" key="4">
    <source>
        <dbReference type="Pfam" id="PF03968"/>
    </source>
</evidence>
<reference evidence="5" key="1">
    <citation type="submission" date="2023-04" db="EMBL/GenBank/DDBJ databases">
        <title>Genomic characterization of faba bean (Vicia faba) microsymbionts in Mexican soils.</title>
        <authorList>
            <person name="Rivera Orduna F.N."/>
            <person name="Guevara-Luna J."/>
            <person name="Yan J."/>
            <person name="Arroyo-Herrera I."/>
            <person name="Li Y."/>
            <person name="Vasquez-Murrieta M.S."/>
            <person name="Wang E.T."/>
        </authorList>
    </citation>
    <scope>NUCLEOTIDE SEQUENCE</scope>
    <source>
        <strain evidence="5">CH26</strain>
    </source>
</reference>
<dbReference type="Gene3D" id="2.60.450.10">
    <property type="entry name" value="Lipopolysaccharide (LPS) transport protein A like domain"/>
    <property type="match status" value="1"/>
</dbReference>
<dbReference type="PANTHER" id="PTHR36504:SF1">
    <property type="entry name" value="LIPOPOLYSACCHARIDE EXPORT SYSTEM PROTEIN LPTA"/>
    <property type="match status" value="1"/>
</dbReference>
<evidence type="ECO:0000256" key="2">
    <source>
        <dbReference type="ARBA" id="ARBA00022729"/>
    </source>
</evidence>
<evidence type="ECO:0000256" key="1">
    <source>
        <dbReference type="ARBA" id="ARBA00022448"/>
    </source>
</evidence>
<dbReference type="GO" id="GO:0001530">
    <property type="term" value="F:lipopolysaccharide binding"/>
    <property type="evidence" value="ECO:0007669"/>
    <property type="project" value="InterPro"/>
</dbReference>
<feature type="non-terminal residue" evidence="5">
    <location>
        <position position="1"/>
    </location>
</feature>
<evidence type="ECO:0000313" key="6">
    <source>
        <dbReference type="Proteomes" id="UP001268610"/>
    </source>
</evidence>
<protein>
    <submittedName>
        <fullName evidence="5">Lipopolysaccharide transport periplasmic protein LptA</fullName>
    </submittedName>
</protein>
<name>A0AAJ2LN39_9HYPH</name>
<dbReference type="Proteomes" id="UP001268610">
    <property type="component" value="Unassembled WGS sequence"/>
</dbReference>